<comment type="caution">
    <text evidence="2">The sequence shown here is derived from an EMBL/GenBank/DDBJ whole genome shotgun (WGS) entry which is preliminary data.</text>
</comment>
<keyword evidence="3" id="KW-1185">Reference proteome</keyword>
<evidence type="ECO:0000256" key="1">
    <source>
        <dbReference type="SAM" id="Phobius"/>
    </source>
</evidence>
<reference evidence="2" key="1">
    <citation type="submission" date="2021-01" db="EMBL/GenBank/DDBJ databases">
        <title>Whole genome shotgun sequence of Rhizocola hellebori NBRC 109834.</title>
        <authorList>
            <person name="Komaki H."/>
            <person name="Tamura T."/>
        </authorList>
    </citation>
    <scope>NUCLEOTIDE SEQUENCE</scope>
    <source>
        <strain evidence="2">NBRC 109834</strain>
    </source>
</reference>
<keyword evidence="1" id="KW-0472">Membrane</keyword>
<dbReference type="GO" id="GO:1902604">
    <property type="term" value="P:p-aminobenzoyl-glutamate transmembrane transport"/>
    <property type="evidence" value="ECO:0007669"/>
    <property type="project" value="InterPro"/>
</dbReference>
<protein>
    <submittedName>
        <fullName evidence="2">p-aminobenzoyl-glutamate transporter</fullName>
    </submittedName>
</protein>
<dbReference type="Pfam" id="PF03806">
    <property type="entry name" value="ABG_transport"/>
    <property type="match status" value="1"/>
</dbReference>
<dbReference type="PANTHER" id="PTHR30282:SF0">
    <property type="entry name" value="P-AMINOBENZOYL-GLUTAMATE TRANSPORT PROTEIN"/>
    <property type="match status" value="1"/>
</dbReference>
<keyword evidence="1" id="KW-1133">Transmembrane helix</keyword>
<feature type="transmembrane region" description="Helical" evidence="1">
    <location>
        <begin position="328"/>
        <end position="352"/>
    </location>
</feature>
<dbReference type="GO" id="GO:0015558">
    <property type="term" value="F:secondary active p-aminobenzoyl-glutamate transmembrane transporter activity"/>
    <property type="evidence" value="ECO:0007669"/>
    <property type="project" value="InterPro"/>
</dbReference>
<keyword evidence="1" id="KW-0812">Transmembrane</keyword>
<dbReference type="AlphaFoldDB" id="A0A8J3QBD7"/>
<feature type="transmembrane region" description="Helical" evidence="1">
    <location>
        <begin position="406"/>
        <end position="426"/>
    </location>
</feature>
<feature type="transmembrane region" description="Helical" evidence="1">
    <location>
        <begin position="106"/>
        <end position="125"/>
    </location>
</feature>
<feature type="transmembrane region" description="Helical" evidence="1">
    <location>
        <begin position="433"/>
        <end position="458"/>
    </location>
</feature>
<dbReference type="Proteomes" id="UP000612899">
    <property type="component" value="Unassembled WGS sequence"/>
</dbReference>
<proteinExistence type="predicted"/>
<dbReference type="InterPro" id="IPR004697">
    <property type="entry name" value="AbgT"/>
</dbReference>
<feature type="transmembrane region" description="Helical" evidence="1">
    <location>
        <begin position="494"/>
        <end position="519"/>
    </location>
</feature>
<feature type="transmembrane region" description="Helical" evidence="1">
    <location>
        <begin position="228"/>
        <end position="253"/>
    </location>
</feature>
<dbReference type="EMBL" id="BONY01000027">
    <property type="protein sequence ID" value="GIH06470.1"/>
    <property type="molecule type" value="Genomic_DNA"/>
</dbReference>
<accession>A0A8J3QBD7</accession>
<dbReference type="PANTHER" id="PTHR30282">
    <property type="entry name" value="P-AMINOBENZOYL GLUTAMATE TRANSPORTER"/>
    <property type="match status" value="1"/>
</dbReference>
<evidence type="ECO:0000313" key="2">
    <source>
        <dbReference type="EMBL" id="GIH06470.1"/>
    </source>
</evidence>
<feature type="transmembrane region" description="Helical" evidence="1">
    <location>
        <begin position="185"/>
        <end position="208"/>
    </location>
</feature>
<organism evidence="2 3">
    <name type="scientific">Rhizocola hellebori</name>
    <dbReference type="NCBI Taxonomy" id="1392758"/>
    <lineage>
        <taxon>Bacteria</taxon>
        <taxon>Bacillati</taxon>
        <taxon>Actinomycetota</taxon>
        <taxon>Actinomycetes</taxon>
        <taxon>Micromonosporales</taxon>
        <taxon>Micromonosporaceae</taxon>
        <taxon>Rhizocola</taxon>
    </lineage>
</organism>
<feature type="transmembrane region" description="Helical" evidence="1">
    <location>
        <begin position="287"/>
        <end position="308"/>
    </location>
</feature>
<feature type="transmembrane region" description="Helical" evidence="1">
    <location>
        <begin position="364"/>
        <end position="386"/>
    </location>
</feature>
<feature type="transmembrane region" description="Helical" evidence="1">
    <location>
        <begin position="16"/>
        <end position="38"/>
    </location>
</feature>
<feature type="transmembrane region" description="Helical" evidence="1">
    <location>
        <begin position="464"/>
        <end position="482"/>
    </location>
</feature>
<sequence>MLDGIERLGNKVPHPVMIFLILIGLIIVLSGIFAAIGLSVTYEVAEPVPIVGEETYPGGTIEPSLEFPPGEVYHPPVETHTETTAIKSLMTADGIRFIYTSAVQNFTNFGVVGVILVAMIGVGLAEHAGLIGALIRKLVAVAPKWALTFIIVLLGILSSIASDAGYLVLIPLGAVAFMSVGRHPLAGLAAAFAAVGGTFGVNVLITPIDGIVTEVTNEAAALVDPTRSISLTANLFFGIGSTLFLAFLITFITDKVIEPRLGRYTGKAAAADEAEVTEAQQARGLRYALYGFLAVLVVLLVLTVPSNGILRNPETGSLVEDSPLMDGLIFLIMAIFLVTGLCYGAGAATLKGSKAAMEAITKTFAGLGGLIFMLLVIAQFIAYFNYTNMATVAAVKMADWLESANIGPLWLLVGFILVTLILDIIIPGVIPKWAIFAPVFVPLFLRLGVAPQTVLAAYRVGDSPMNVVTPLMVYLPFIVLLTQKYKKEAGMGTVVSLMIPYTLIIAVAWTLFFVAWYLLGIPLGPGAPVELK</sequence>
<gene>
    <name evidence="2" type="ORF">Rhe02_45370</name>
</gene>
<feature type="transmembrane region" description="Helical" evidence="1">
    <location>
        <begin position="145"/>
        <end position="178"/>
    </location>
</feature>
<name>A0A8J3QBD7_9ACTN</name>
<evidence type="ECO:0000313" key="3">
    <source>
        <dbReference type="Proteomes" id="UP000612899"/>
    </source>
</evidence>